<accession>A0A2T8HI55</accession>
<keyword evidence="9" id="KW-1185">Reference proteome</keyword>
<dbReference type="OrthoDB" id="9762795at2"/>
<evidence type="ECO:0000259" key="7">
    <source>
        <dbReference type="Pfam" id="PF01432"/>
    </source>
</evidence>
<dbReference type="PANTHER" id="PTHR11804">
    <property type="entry name" value="PROTEASE M3 THIMET OLIGOPEPTIDASE-RELATED"/>
    <property type="match status" value="1"/>
</dbReference>
<protein>
    <submittedName>
        <fullName evidence="8">M3 family oligoendopeptidase</fullName>
    </submittedName>
</protein>
<evidence type="ECO:0000256" key="5">
    <source>
        <dbReference type="ARBA" id="ARBA00023049"/>
    </source>
</evidence>
<comment type="cofactor">
    <cofactor evidence="6">
        <name>Zn(2+)</name>
        <dbReference type="ChEBI" id="CHEBI:29105"/>
    </cofactor>
    <text evidence="6">Binds 1 zinc ion.</text>
</comment>
<dbReference type="NCBIfam" id="TIGR02289">
    <property type="entry name" value="M3_not_pepF"/>
    <property type="match status" value="1"/>
</dbReference>
<evidence type="ECO:0000256" key="6">
    <source>
        <dbReference type="RuleBase" id="RU003435"/>
    </source>
</evidence>
<keyword evidence="1 6" id="KW-0645">Protease</keyword>
<name>A0A2T8HI55_9SPHI</name>
<evidence type="ECO:0000313" key="9">
    <source>
        <dbReference type="Proteomes" id="UP000245627"/>
    </source>
</evidence>
<dbReference type="SUPFAM" id="SSF55486">
    <property type="entry name" value="Metalloproteases ('zincins'), catalytic domain"/>
    <property type="match status" value="1"/>
</dbReference>
<evidence type="ECO:0000256" key="1">
    <source>
        <dbReference type="ARBA" id="ARBA00022670"/>
    </source>
</evidence>
<comment type="caution">
    <text evidence="8">The sequence shown here is derived from an EMBL/GenBank/DDBJ whole genome shotgun (WGS) entry which is preliminary data.</text>
</comment>
<evidence type="ECO:0000256" key="3">
    <source>
        <dbReference type="ARBA" id="ARBA00022801"/>
    </source>
</evidence>
<dbReference type="RefSeq" id="WP_116775716.1">
    <property type="nucleotide sequence ID" value="NZ_QDKG01000003.1"/>
</dbReference>
<dbReference type="PANTHER" id="PTHR11804:SF48">
    <property type="entry name" value="PUTATIVE-RELATED"/>
    <property type="match status" value="1"/>
</dbReference>
<dbReference type="GO" id="GO:0046872">
    <property type="term" value="F:metal ion binding"/>
    <property type="evidence" value="ECO:0007669"/>
    <property type="project" value="UniProtKB-UniRule"/>
</dbReference>
<comment type="similarity">
    <text evidence="6">Belongs to the peptidase M3 family.</text>
</comment>
<dbReference type="GO" id="GO:0006508">
    <property type="term" value="P:proteolysis"/>
    <property type="evidence" value="ECO:0007669"/>
    <property type="project" value="UniProtKB-KW"/>
</dbReference>
<keyword evidence="5 6" id="KW-0482">Metalloprotease</keyword>
<dbReference type="InterPro" id="IPR045090">
    <property type="entry name" value="Pept_M3A_M3B"/>
</dbReference>
<evidence type="ECO:0000256" key="4">
    <source>
        <dbReference type="ARBA" id="ARBA00022833"/>
    </source>
</evidence>
<reference evidence="8 9" key="1">
    <citation type="submission" date="2018-04" db="EMBL/GenBank/DDBJ databases">
        <title>Sphingobacterium cortibacter sp. nov.</title>
        <authorList>
            <person name="Li Y."/>
        </authorList>
    </citation>
    <scope>NUCLEOTIDE SEQUENCE [LARGE SCALE GENOMIC DNA]</scope>
    <source>
        <strain evidence="8 9">2c-3</strain>
    </source>
</reference>
<dbReference type="GO" id="GO:0006518">
    <property type="term" value="P:peptide metabolic process"/>
    <property type="evidence" value="ECO:0007669"/>
    <property type="project" value="TreeGrafter"/>
</dbReference>
<dbReference type="AlphaFoldDB" id="A0A2T8HI55"/>
<gene>
    <name evidence="8" type="ORF">DC487_09355</name>
</gene>
<keyword evidence="3 6" id="KW-0378">Hydrolase</keyword>
<organism evidence="8 9">
    <name type="scientific">Sphingobacterium corticibacter</name>
    <dbReference type="NCBI Taxonomy" id="2171749"/>
    <lineage>
        <taxon>Bacteria</taxon>
        <taxon>Pseudomonadati</taxon>
        <taxon>Bacteroidota</taxon>
        <taxon>Sphingobacteriia</taxon>
        <taxon>Sphingobacteriales</taxon>
        <taxon>Sphingobacteriaceae</taxon>
        <taxon>Sphingobacterium</taxon>
    </lineage>
</organism>
<dbReference type="Proteomes" id="UP000245627">
    <property type="component" value="Unassembled WGS sequence"/>
</dbReference>
<dbReference type="InterPro" id="IPR001567">
    <property type="entry name" value="Pept_M3A_M3B_dom"/>
</dbReference>
<dbReference type="GO" id="GO:0004222">
    <property type="term" value="F:metalloendopeptidase activity"/>
    <property type="evidence" value="ECO:0007669"/>
    <property type="project" value="InterPro"/>
</dbReference>
<evidence type="ECO:0000313" key="8">
    <source>
        <dbReference type="EMBL" id="PVH25127.1"/>
    </source>
</evidence>
<dbReference type="Gene3D" id="1.10.1370.30">
    <property type="match status" value="1"/>
</dbReference>
<keyword evidence="4 6" id="KW-0862">Zinc</keyword>
<dbReference type="Pfam" id="PF01432">
    <property type="entry name" value="Peptidase_M3"/>
    <property type="match status" value="1"/>
</dbReference>
<proteinExistence type="inferred from homology"/>
<feature type="domain" description="Peptidase M3A/M3B catalytic" evidence="7">
    <location>
        <begin position="174"/>
        <end position="554"/>
    </location>
</feature>
<dbReference type="EMBL" id="QDKG01000003">
    <property type="protein sequence ID" value="PVH25127.1"/>
    <property type="molecule type" value="Genomic_DNA"/>
</dbReference>
<sequence>MKTTLAKPRTYVPHDLPIVWENLDLLYHELLSREINDLASLEKWMLDRNELEAVLQEDQAWRYIQMTCHTDNEEYAENFRYFTTEIEPKIAPIQNELDQKLMANPWTAKLDQDQYFIYLRKVKKALEIFRAENIPLFTDIQLKQQAYQAIVGGMTVKLQGEEYTMQQAATRLLDTDRAVRQEAWEAISAVRLEQAQALEDIFQDLLRLRHQVALNAGFDNYRDYMFVAMGRFDYSVADCEAFHTAVADHVVPVMQELAVERKHKLQLDTLKPWDTQVDPDNLAPLKPFHSGQELIDKTEQAFAAMHTYMGECITTMKANGLFDVESRKGKAPGGYNYPLYESGAPFIFMNATGTMRDLTTMVHEGGHAIHTFISAELAMNDFKDVPSEVAELASMSMELLSMEQWHHFLPNPDDLARAKKEQMDDVLSTLPWVATVDKFQHWLYTNPEHTPVQRTEAWKNIYAEFGHGFADWTSHEEAEQYLWHKQLHIFEVPFYYIEYGFAQLGAISVWKNYLSDRDKTLTQYLAALKLGYTQPIGKIYEAAGIRFDFSSEYVADLVRFVKSERNKN</sequence>
<dbReference type="CDD" id="cd09606">
    <property type="entry name" value="M3B_PepF"/>
    <property type="match status" value="1"/>
</dbReference>
<evidence type="ECO:0000256" key="2">
    <source>
        <dbReference type="ARBA" id="ARBA00022723"/>
    </source>
</evidence>
<keyword evidence="2 6" id="KW-0479">Metal-binding</keyword>
<dbReference type="InterPro" id="IPR011976">
    <property type="entry name" value="Pept_M3B_oligopep-rel"/>
</dbReference>